<reference evidence="3 4" key="1">
    <citation type="submission" date="2015-03" db="EMBL/GenBank/DDBJ databases">
        <title>Genome sequence of Kiloniella sp. P1-1, isolated from the gut microflora of Pacific white shrimp, Penaeus vannamei.</title>
        <authorList>
            <person name="Shao Z."/>
            <person name="Wang L."/>
            <person name="Li X."/>
        </authorList>
    </citation>
    <scope>NUCLEOTIDE SEQUENCE [LARGE SCALE GENOMIC DNA]</scope>
    <source>
        <strain evidence="3 4">P1-1</strain>
    </source>
</reference>
<evidence type="ECO:0000313" key="4">
    <source>
        <dbReference type="Proteomes" id="UP000034491"/>
    </source>
</evidence>
<dbReference type="RefSeq" id="WP_046507035.1">
    <property type="nucleotide sequence ID" value="NZ_LANI01000017.1"/>
</dbReference>
<dbReference type="EMBL" id="LANI01000017">
    <property type="protein sequence ID" value="KKJ76698.1"/>
    <property type="molecule type" value="Genomic_DNA"/>
</dbReference>
<evidence type="ECO:0000256" key="1">
    <source>
        <dbReference type="ARBA" id="ARBA00023002"/>
    </source>
</evidence>
<dbReference type="PATRIC" id="fig|1549748.8.peg.403"/>
<dbReference type="Pfam" id="PF01266">
    <property type="entry name" value="DAO"/>
    <property type="match status" value="1"/>
</dbReference>
<sequence>MAFPTKTKYIIIGAGIHGLSTAWHLAEKLKAKGQGSGQDILVIDKEGIASGASGIACGVVRNNYFQPAMRELMAHSVDVWESDQEAFNYNPVGYLQISPESMHEDCANIHRQQAEIGYSSDFIEGSDKCMSYMKNIFNDWQAKGITNILHEKRGGYANNTKAIYGLAQKAEDNGVRILSGVEVRGFSFANGSSAVTAVETDKGNIECDQVIVGVGPWIKTIWDMLDLPKSVDIKGRDGKVHTDIPMWRYWALEEGVLGVEPGFLMDNNGNMPPVIHVDTDEPLYSDVDGSLITDEMWGIYYKPDFHFNGVQGGAMPYKIDKAADDVNIDPYGPKSPEFIVNDHFAHMWTSALAFCQKRFEGQIVKYRNEPSGGLGCFTPDSFPVFDHFRENVTIIADSNHGYKMIGVGALIAQEVLGEKSALLEPFRFDRYAKGKLHPVSNSPFPWS</sequence>
<dbReference type="OrthoDB" id="9815989at2"/>
<dbReference type="Gene3D" id="3.30.9.10">
    <property type="entry name" value="D-Amino Acid Oxidase, subunit A, domain 2"/>
    <property type="match status" value="1"/>
</dbReference>
<accession>A0A0M2RAR0</accession>
<gene>
    <name evidence="3" type="ORF">WH95_11175</name>
</gene>
<proteinExistence type="predicted"/>
<dbReference type="PANTHER" id="PTHR13847">
    <property type="entry name" value="SARCOSINE DEHYDROGENASE-RELATED"/>
    <property type="match status" value="1"/>
</dbReference>
<dbReference type="STRING" id="1549748.WH95_11175"/>
<dbReference type="InterPro" id="IPR036188">
    <property type="entry name" value="FAD/NAD-bd_sf"/>
</dbReference>
<dbReference type="AlphaFoldDB" id="A0A0M2RAR0"/>
<dbReference type="InterPro" id="IPR006076">
    <property type="entry name" value="FAD-dep_OxRdtase"/>
</dbReference>
<dbReference type="GO" id="GO:0005737">
    <property type="term" value="C:cytoplasm"/>
    <property type="evidence" value="ECO:0007669"/>
    <property type="project" value="TreeGrafter"/>
</dbReference>
<keyword evidence="1" id="KW-0560">Oxidoreductase</keyword>
<dbReference type="SUPFAM" id="SSF51905">
    <property type="entry name" value="FAD/NAD(P)-binding domain"/>
    <property type="match status" value="1"/>
</dbReference>
<dbReference type="Proteomes" id="UP000034491">
    <property type="component" value="Unassembled WGS sequence"/>
</dbReference>
<organism evidence="3 4">
    <name type="scientific">Kiloniella litopenaei</name>
    <dbReference type="NCBI Taxonomy" id="1549748"/>
    <lineage>
        <taxon>Bacteria</taxon>
        <taxon>Pseudomonadati</taxon>
        <taxon>Pseudomonadota</taxon>
        <taxon>Alphaproteobacteria</taxon>
        <taxon>Rhodospirillales</taxon>
        <taxon>Kiloniellaceae</taxon>
        <taxon>Kiloniella</taxon>
    </lineage>
</organism>
<comment type="caution">
    <text evidence="3">The sequence shown here is derived from an EMBL/GenBank/DDBJ whole genome shotgun (WGS) entry which is preliminary data.</text>
</comment>
<dbReference type="PANTHER" id="PTHR13847:SF287">
    <property type="entry name" value="FAD-DEPENDENT OXIDOREDUCTASE DOMAIN-CONTAINING PROTEIN 1"/>
    <property type="match status" value="1"/>
</dbReference>
<evidence type="ECO:0000313" key="3">
    <source>
        <dbReference type="EMBL" id="KKJ76698.1"/>
    </source>
</evidence>
<dbReference type="GO" id="GO:0016491">
    <property type="term" value="F:oxidoreductase activity"/>
    <property type="evidence" value="ECO:0007669"/>
    <property type="project" value="UniProtKB-KW"/>
</dbReference>
<keyword evidence="4" id="KW-1185">Reference proteome</keyword>
<name>A0A0M2RAR0_9PROT</name>
<feature type="domain" description="FAD dependent oxidoreductase" evidence="2">
    <location>
        <begin position="9"/>
        <end position="226"/>
    </location>
</feature>
<evidence type="ECO:0000259" key="2">
    <source>
        <dbReference type="Pfam" id="PF01266"/>
    </source>
</evidence>
<dbReference type="Gene3D" id="3.50.50.60">
    <property type="entry name" value="FAD/NAD(P)-binding domain"/>
    <property type="match status" value="1"/>
</dbReference>
<protein>
    <submittedName>
        <fullName evidence="3">Monomeric sarcosine oxidase</fullName>
    </submittedName>
</protein>